<evidence type="ECO:0000256" key="2">
    <source>
        <dbReference type="SAM" id="Phobius"/>
    </source>
</evidence>
<comment type="caution">
    <text evidence="3">The sequence shown here is derived from an EMBL/GenBank/DDBJ whole genome shotgun (WGS) entry which is preliminary data.</text>
</comment>
<name>A0A4Z2EVU1_9TELE</name>
<protein>
    <submittedName>
        <fullName evidence="3">Uncharacterized protein</fullName>
    </submittedName>
</protein>
<organism evidence="3 4">
    <name type="scientific">Liparis tanakae</name>
    <name type="common">Tanaka's snailfish</name>
    <dbReference type="NCBI Taxonomy" id="230148"/>
    <lineage>
        <taxon>Eukaryota</taxon>
        <taxon>Metazoa</taxon>
        <taxon>Chordata</taxon>
        <taxon>Craniata</taxon>
        <taxon>Vertebrata</taxon>
        <taxon>Euteleostomi</taxon>
        <taxon>Actinopterygii</taxon>
        <taxon>Neopterygii</taxon>
        <taxon>Teleostei</taxon>
        <taxon>Neoteleostei</taxon>
        <taxon>Acanthomorphata</taxon>
        <taxon>Eupercaria</taxon>
        <taxon>Perciformes</taxon>
        <taxon>Cottioidei</taxon>
        <taxon>Cottales</taxon>
        <taxon>Liparidae</taxon>
        <taxon>Liparis</taxon>
    </lineage>
</organism>
<evidence type="ECO:0000256" key="1">
    <source>
        <dbReference type="SAM" id="MobiDB-lite"/>
    </source>
</evidence>
<dbReference type="OrthoDB" id="6370831at2759"/>
<gene>
    <name evidence="3" type="ORF">EYF80_057168</name>
</gene>
<evidence type="ECO:0000313" key="4">
    <source>
        <dbReference type="Proteomes" id="UP000314294"/>
    </source>
</evidence>
<feature type="transmembrane region" description="Helical" evidence="2">
    <location>
        <begin position="15"/>
        <end position="34"/>
    </location>
</feature>
<dbReference type="AlphaFoldDB" id="A0A4Z2EVU1"/>
<keyword evidence="2" id="KW-1133">Transmembrane helix</keyword>
<accession>A0A4Z2EVU1</accession>
<proteinExistence type="predicted"/>
<keyword evidence="2" id="KW-0472">Membrane</keyword>
<dbReference type="Proteomes" id="UP000314294">
    <property type="component" value="Unassembled WGS sequence"/>
</dbReference>
<sequence length="76" mass="8925">MLFGDGTKLDFEEKVYPLVLVYFLSGALTFTSILSGEHNEDNIHYAVVREKKVNRPRRQRNNTEPECFYSDIKQKK</sequence>
<keyword evidence="2" id="KW-0812">Transmembrane</keyword>
<evidence type="ECO:0000313" key="3">
    <source>
        <dbReference type="EMBL" id="TNN32671.1"/>
    </source>
</evidence>
<reference evidence="3 4" key="1">
    <citation type="submission" date="2019-03" db="EMBL/GenBank/DDBJ databases">
        <title>First draft genome of Liparis tanakae, snailfish: a comprehensive survey of snailfish specific genes.</title>
        <authorList>
            <person name="Kim W."/>
            <person name="Song I."/>
            <person name="Jeong J.-H."/>
            <person name="Kim D."/>
            <person name="Kim S."/>
            <person name="Ryu S."/>
            <person name="Song J.Y."/>
            <person name="Lee S.K."/>
        </authorList>
    </citation>
    <scope>NUCLEOTIDE SEQUENCE [LARGE SCALE GENOMIC DNA]</scope>
    <source>
        <tissue evidence="3">Muscle</tissue>
    </source>
</reference>
<dbReference type="EMBL" id="SRLO01002559">
    <property type="protein sequence ID" value="TNN32671.1"/>
    <property type="molecule type" value="Genomic_DNA"/>
</dbReference>
<keyword evidence="4" id="KW-1185">Reference proteome</keyword>
<feature type="region of interest" description="Disordered" evidence="1">
    <location>
        <begin position="54"/>
        <end position="76"/>
    </location>
</feature>